<name>A0ABR2LTK3_9ASPA</name>
<keyword evidence="2" id="KW-1185">Reference proteome</keyword>
<comment type="caution">
    <text evidence="1">The sequence shown here is derived from an EMBL/GenBank/DDBJ whole genome shotgun (WGS) entry which is preliminary data.</text>
</comment>
<dbReference type="SUPFAM" id="SSF52096">
    <property type="entry name" value="ClpP/crotonase"/>
    <property type="match status" value="1"/>
</dbReference>
<gene>
    <name evidence="1" type="ORF">KSP40_PGU013655</name>
</gene>
<organism evidence="1 2">
    <name type="scientific">Platanthera guangdongensis</name>
    <dbReference type="NCBI Taxonomy" id="2320717"/>
    <lineage>
        <taxon>Eukaryota</taxon>
        <taxon>Viridiplantae</taxon>
        <taxon>Streptophyta</taxon>
        <taxon>Embryophyta</taxon>
        <taxon>Tracheophyta</taxon>
        <taxon>Spermatophyta</taxon>
        <taxon>Magnoliopsida</taxon>
        <taxon>Liliopsida</taxon>
        <taxon>Asparagales</taxon>
        <taxon>Orchidaceae</taxon>
        <taxon>Orchidoideae</taxon>
        <taxon>Orchideae</taxon>
        <taxon>Orchidinae</taxon>
        <taxon>Platanthera</taxon>
    </lineage>
</organism>
<proteinExistence type="predicted"/>
<evidence type="ECO:0000313" key="2">
    <source>
        <dbReference type="Proteomes" id="UP001412067"/>
    </source>
</evidence>
<evidence type="ECO:0000313" key="1">
    <source>
        <dbReference type="EMBL" id="KAK8950177.1"/>
    </source>
</evidence>
<sequence>MAIYDTMQSLKSPGYAYNLAGFLLAAGEKADDVHNEANELLRIRDYLFGELAKKTWQPIEKAVGGVQISSYKADSGSSMSTGDGKLQEMEIQCAEGMGREFGYVWKIKSWVTHTLEWELLQKIGMVTARIW</sequence>
<dbReference type="InterPro" id="IPR029045">
    <property type="entry name" value="ClpP/crotonase-like_dom_sf"/>
</dbReference>
<dbReference type="EMBL" id="JBBWWR010000015">
    <property type="protein sequence ID" value="KAK8950177.1"/>
    <property type="molecule type" value="Genomic_DNA"/>
</dbReference>
<protein>
    <submittedName>
        <fullName evidence="1">Uncharacterized protein</fullName>
    </submittedName>
</protein>
<dbReference type="Proteomes" id="UP001412067">
    <property type="component" value="Unassembled WGS sequence"/>
</dbReference>
<reference evidence="1 2" key="1">
    <citation type="journal article" date="2022" name="Nat. Plants">
        <title>Genomes of leafy and leafless Platanthera orchids illuminate the evolution of mycoheterotrophy.</title>
        <authorList>
            <person name="Li M.H."/>
            <person name="Liu K.W."/>
            <person name="Li Z."/>
            <person name="Lu H.C."/>
            <person name="Ye Q.L."/>
            <person name="Zhang D."/>
            <person name="Wang J.Y."/>
            <person name="Li Y.F."/>
            <person name="Zhong Z.M."/>
            <person name="Liu X."/>
            <person name="Yu X."/>
            <person name="Liu D.K."/>
            <person name="Tu X.D."/>
            <person name="Liu B."/>
            <person name="Hao Y."/>
            <person name="Liao X.Y."/>
            <person name="Jiang Y.T."/>
            <person name="Sun W.H."/>
            <person name="Chen J."/>
            <person name="Chen Y.Q."/>
            <person name="Ai Y."/>
            <person name="Zhai J.W."/>
            <person name="Wu S.S."/>
            <person name="Zhou Z."/>
            <person name="Hsiao Y.Y."/>
            <person name="Wu W.L."/>
            <person name="Chen Y.Y."/>
            <person name="Lin Y.F."/>
            <person name="Hsu J.L."/>
            <person name="Li C.Y."/>
            <person name="Wang Z.W."/>
            <person name="Zhao X."/>
            <person name="Zhong W.Y."/>
            <person name="Ma X.K."/>
            <person name="Ma L."/>
            <person name="Huang J."/>
            <person name="Chen G.Z."/>
            <person name="Huang M.Z."/>
            <person name="Huang L."/>
            <person name="Peng D.H."/>
            <person name="Luo Y.B."/>
            <person name="Zou S.Q."/>
            <person name="Chen S.P."/>
            <person name="Lan S."/>
            <person name="Tsai W.C."/>
            <person name="Van de Peer Y."/>
            <person name="Liu Z.J."/>
        </authorList>
    </citation>
    <scope>NUCLEOTIDE SEQUENCE [LARGE SCALE GENOMIC DNA]</scope>
    <source>
        <strain evidence="1">Lor288</strain>
    </source>
</reference>
<accession>A0ABR2LTK3</accession>